<accession>A0AB35U8L7</accession>
<organism evidence="6 7">
    <name type="scientific">Grylomicrobium aquisgranensis</name>
    <dbReference type="NCBI Taxonomy" id="2926318"/>
    <lineage>
        <taxon>Bacteria</taxon>
        <taxon>Bacillati</taxon>
        <taxon>Bacillota</taxon>
        <taxon>Erysipelotrichia</taxon>
        <taxon>Erysipelotrichales</taxon>
        <taxon>Erysipelotrichaceae</taxon>
        <taxon>Grylomicrobium</taxon>
    </lineage>
</organism>
<dbReference type="Gene3D" id="3.40.190.290">
    <property type="match status" value="1"/>
</dbReference>
<dbReference type="AlphaFoldDB" id="A0AB35U8L7"/>
<gene>
    <name evidence="6" type="ORF">MOZ60_06980</name>
</gene>
<reference evidence="6 7" key="1">
    <citation type="submission" date="2022-03" db="EMBL/GenBank/DDBJ databases">
        <title>Novel taxa within the pig intestine.</title>
        <authorList>
            <person name="Wylensek D."/>
            <person name="Bishof K."/>
            <person name="Afrizal A."/>
            <person name="Clavel T."/>
        </authorList>
    </citation>
    <scope>NUCLEOTIDE SEQUENCE [LARGE SCALE GENOMIC DNA]</scope>
    <source>
        <strain evidence="6 7">CLA-KB-P133</strain>
    </source>
</reference>
<dbReference type="EMBL" id="JALBUR010000015">
    <property type="protein sequence ID" value="MDX8419835.1"/>
    <property type="molecule type" value="Genomic_DNA"/>
</dbReference>
<proteinExistence type="inferred from homology"/>
<comment type="caution">
    <text evidence="6">The sequence shown here is derived from an EMBL/GenBank/DDBJ whole genome shotgun (WGS) entry which is preliminary data.</text>
</comment>
<dbReference type="Gene3D" id="1.10.10.10">
    <property type="entry name" value="Winged helix-like DNA-binding domain superfamily/Winged helix DNA-binding domain"/>
    <property type="match status" value="1"/>
</dbReference>
<evidence type="ECO:0000256" key="4">
    <source>
        <dbReference type="ARBA" id="ARBA00023163"/>
    </source>
</evidence>
<dbReference type="InterPro" id="IPR005119">
    <property type="entry name" value="LysR_subst-bd"/>
</dbReference>
<dbReference type="RefSeq" id="WP_370596126.1">
    <property type="nucleotide sequence ID" value="NZ_JALBUR010000015.1"/>
</dbReference>
<evidence type="ECO:0000256" key="3">
    <source>
        <dbReference type="ARBA" id="ARBA00023125"/>
    </source>
</evidence>
<keyword evidence="3" id="KW-0238">DNA-binding</keyword>
<comment type="similarity">
    <text evidence="1">Belongs to the LysR transcriptional regulatory family.</text>
</comment>
<dbReference type="Pfam" id="PF03466">
    <property type="entry name" value="LysR_substrate"/>
    <property type="match status" value="1"/>
</dbReference>
<dbReference type="InterPro" id="IPR036388">
    <property type="entry name" value="WH-like_DNA-bd_sf"/>
</dbReference>
<evidence type="ECO:0000259" key="5">
    <source>
        <dbReference type="Pfam" id="PF03466"/>
    </source>
</evidence>
<protein>
    <submittedName>
        <fullName evidence="6">LysR substrate-binding domain-containing protein</fullName>
    </submittedName>
</protein>
<evidence type="ECO:0000256" key="2">
    <source>
        <dbReference type="ARBA" id="ARBA00023015"/>
    </source>
</evidence>
<keyword evidence="4" id="KW-0804">Transcription</keyword>
<name>A0AB35U8L7_9FIRM</name>
<dbReference type="Proteomes" id="UP001286174">
    <property type="component" value="Unassembled WGS sequence"/>
</dbReference>
<dbReference type="GO" id="GO:0003677">
    <property type="term" value="F:DNA binding"/>
    <property type="evidence" value="ECO:0007669"/>
    <property type="project" value="UniProtKB-KW"/>
</dbReference>
<dbReference type="GO" id="GO:0003700">
    <property type="term" value="F:DNA-binding transcription factor activity"/>
    <property type="evidence" value="ECO:0007669"/>
    <property type="project" value="TreeGrafter"/>
</dbReference>
<feature type="domain" description="LysR substrate-binding" evidence="5">
    <location>
        <begin position="91"/>
        <end position="290"/>
    </location>
</feature>
<dbReference type="CDD" id="cd05466">
    <property type="entry name" value="PBP2_LTTR_substrate"/>
    <property type="match status" value="1"/>
</dbReference>
<dbReference type="SUPFAM" id="SSF53850">
    <property type="entry name" value="Periplasmic binding protein-like II"/>
    <property type="match status" value="1"/>
</dbReference>
<dbReference type="PANTHER" id="PTHR30346">
    <property type="entry name" value="TRANSCRIPTIONAL DUAL REGULATOR HCAR-RELATED"/>
    <property type="match status" value="1"/>
</dbReference>
<evidence type="ECO:0000313" key="7">
    <source>
        <dbReference type="Proteomes" id="UP001286174"/>
    </source>
</evidence>
<evidence type="ECO:0000256" key="1">
    <source>
        <dbReference type="ARBA" id="ARBA00009437"/>
    </source>
</evidence>
<keyword evidence="7" id="KW-1185">Reference proteome</keyword>
<dbReference type="GO" id="GO:0032993">
    <property type="term" value="C:protein-DNA complex"/>
    <property type="evidence" value="ECO:0007669"/>
    <property type="project" value="TreeGrafter"/>
</dbReference>
<evidence type="ECO:0000313" key="6">
    <source>
        <dbReference type="EMBL" id="MDX8419835.1"/>
    </source>
</evidence>
<dbReference type="PANTHER" id="PTHR30346:SF28">
    <property type="entry name" value="HTH-TYPE TRANSCRIPTIONAL REGULATOR CYNR"/>
    <property type="match status" value="1"/>
</dbReference>
<keyword evidence="2" id="KW-0805">Transcription regulation</keyword>
<sequence length="300" mass="33477">MIMTIQELEAFINAAESEIYVTPDGSVHRYSTSAAEEILRLEKELGCVLFDRQGMASGRLTKAGEALLPMAIDFVRRYHAMVRAMDPYKTGERRTLYVGHLPILRQYRLNSFFRNFEDEHPECELHLEEGEVPTLLKGLNSGYFDAIVARRSQVLGNDYEIVQLAADEVAAIVCSSHPAAKRKSITLRELKNESFYLSNPHSGSYSFCRQLLIASHISTENVHTADIDKILDTVRRTHGVALLPISTLNVAKAQGLAAVPLQPEGSIPVVLACRKNHKDNTYLDELMAKAEERAKAIPAI</sequence>